<keyword evidence="5" id="KW-1185">Reference proteome</keyword>
<keyword evidence="1" id="KW-1133">Transmembrane helix</keyword>
<keyword evidence="1" id="KW-0812">Transmembrane</keyword>
<protein>
    <submittedName>
        <fullName evidence="4">START domain-containing protein</fullName>
    </submittedName>
</protein>
<sequence>MARLFWIPFAVLAMLPLLYAYLMDKPPIPRTYYLGYLIVQVLVIAALRHSRVRRSRSLTRKRARTMPTQFDVLEQEFFALKPLFGVRGKGWTEVHGEPAQEGTALLKVHTDNTGRIRVNMCLPLDAVAAGSFLSQLTFDELCMQFQKTNESRHIYLRTRTVWPLAPRDCHLGIHAKTLSDGSLLCLGASVENKLPCDGVVRMKVKLAGALVVPISGANGNSTGHSELFAILDCDPCGFIPPTIQNALIGSLLPQYLRTLRDRMLTYRVLCQPSAGPTSNPTELLASLQSLNQRIDAVERRITRVDQRPFGYISWVPWLLSGSIAVYLLHTRRNRLAASL</sequence>
<evidence type="ECO:0000256" key="1">
    <source>
        <dbReference type="SAM" id="Phobius"/>
    </source>
</evidence>
<feature type="chain" id="PRO_5014115034" evidence="2">
    <location>
        <begin position="21"/>
        <end position="339"/>
    </location>
</feature>
<proteinExistence type="predicted"/>
<feature type="transmembrane region" description="Helical" evidence="1">
    <location>
        <begin position="30"/>
        <end position="47"/>
    </location>
</feature>
<comment type="caution">
    <text evidence="4">The sequence shown here is derived from an EMBL/GenBank/DDBJ whole genome shotgun (WGS) entry which is preliminary data.</text>
</comment>
<evidence type="ECO:0000313" key="5">
    <source>
        <dbReference type="Proteomes" id="UP000240830"/>
    </source>
</evidence>
<dbReference type="InterPro" id="IPR023393">
    <property type="entry name" value="START-like_dom_sf"/>
</dbReference>
<dbReference type="AlphaFoldDB" id="A0A2H9TQM0"/>
<dbReference type="EMBL" id="MTSL01000012">
    <property type="protein sequence ID" value="PJF20045.1"/>
    <property type="molecule type" value="Genomic_DNA"/>
</dbReference>
<dbReference type="Gene3D" id="3.30.530.20">
    <property type="match status" value="1"/>
</dbReference>
<dbReference type="InterPro" id="IPR002913">
    <property type="entry name" value="START_lipid-bd_dom"/>
</dbReference>
<evidence type="ECO:0000313" key="4">
    <source>
        <dbReference type="EMBL" id="PJF20045.1"/>
    </source>
</evidence>
<dbReference type="GO" id="GO:0008289">
    <property type="term" value="F:lipid binding"/>
    <property type="evidence" value="ECO:0007669"/>
    <property type="project" value="InterPro"/>
</dbReference>
<evidence type="ECO:0000259" key="3">
    <source>
        <dbReference type="Pfam" id="PF01852"/>
    </source>
</evidence>
<dbReference type="OrthoDB" id="333905at2759"/>
<evidence type="ECO:0000256" key="2">
    <source>
        <dbReference type="SAM" id="SignalP"/>
    </source>
</evidence>
<reference evidence="4 5" key="1">
    <citation type="submission" date="2016-10" db="EMBL/GenBank/DDBJ databases">
        <title>The genome of Paramicrosporidium saccamoebae is the missing link in understanding Cryptomycota and Microsporidia evolution.</title>
        <authorList>
            <person name="Quandt C.A."/>
            <person name="Beaudet D."/>
            <person name="Corsaro D."/>
            <person name="Michel R."/>
            <person name="Corradi N."/>
            <person name="James T."/>
        </authorList>
    </citation>
    <scope>NUCLEOTIDE SEQUENCE [LARGE SCALE GENOMIC DNA]</scope>
    <source>
        <strain evidence="4 5">KSL3</strain>
    </source>
</reference>
<dbReference type="Proteomes" id="UP000240830">
    <property type="component" value="Unassembled WGS sequence"/>
</dbReference>
<dbReference type="Pfam" id="PF01852">
    <property type="entry name" value="START"/>
    <property type="match status" value="1"/>
</dbReference>
<feature type="signal peptide" evidence="2">
    <location>
        <begin position="1"/>
        <end position="20"/>
    </location>
</feature>
<feature type="domain" description="START" evidence="3">
    <location>
        <begin position="158"/>
        <end position="263"/>
    </location>
</feature>
<keyword evidence="1" id="KW-0472">Membrane</keyword>
<keyword evidence="2" id="KW-0732">Signal</keyword>
<feature type="transmembrane region" description="Helical" evidence="1">
    <location>
        <begin position="309"/>
        <end position="329"/>
    </location>
</feature>
<name>A0A2H9TQM0_9FUNG</name>
<dbReference type="SUPFAM" id="SSF55961">
    <property type="entry name" value="Bet v1-like"/>
    <property type="match status" value="1"/>
</dbReference>
<gene>
    <name evidence="4" type="ORF">PSACC_00143</name>
</gene>
<organism evidence="4 5">
    <name type="scientific">Paramicrosporidium saccamoebae</name>
    <dbReference type="NCBI Taxonomy" id="1246581"/>
    <lineage>
        <taxon>Eukaryota</taxon>
        <taxon>Fungi</taxon>
        <taxon>Fungi incertae sedis</taxon>
        <taxon>Cryptomycota</taxon>
        <taxon>Cryptomycota incertae sedis</taxon>
        <taxon>Paramicrosporidium</taxon>
    </lineage>
</organism>
<accession>A0A2H9TQM0</accession>